<evidence type="ECO:0000313" key="2">
    <source>
        <dbReference type="EMBL" id="JAT21176.1"/>
    </source>
</evidence>
<feature type="compositionally biased region" description="Polar residues" evidence="1">
    <location>
        <begin position="81"/>
        <end position="90"/>
    </location>
</feature>
<name>A0A1B6LBW2_9HEMI</name>
<feature type="compositionally biased region" description="Basic and acidic residues" evidence="1">
    <location>
        <begin position="211"/>
        <end position="252"/>
    </location>
</feature>
<gene>
    <name evidence="2" type="ORF">g.25009</name>
</gene>
<dbReference type="EMBL" id="GEBQ01018801">
    <property type="protein sequence ID" value="JAT21176.1"/>
    <property type="molecule type" value="Transcribed_RNA"/>
</dbReference>
<sequence length="629" mass="72957">MSNWSSFSNQSSQGGYQRPLSNLFDLEPQVQGRGFSSYRGQPKPFENRSSPGHRDERHFHHEQQRQVQGSFTSLFDIPSGDTFQQRNPVNTFDPIQPDGFQGSDFSGKESWKNNRPRYNETYQDSYRSRESNFIPNRFEPRQGSLHRDSRGMTQQRGPESSSFDRGQSRGRPWRGRGYSRGGFDSQSRGNFKQSVQGNKVNKSQGFPQDTQNKKVFDFVGDNKQEQNFKTKDTHEQQEPSLKMEHLEESNEEMREEFEEDEEDTDDDEEEEETETETCDTSNFITPDPAVVEKYKLYPPTPEELGKLVEGLTLYFFYKVKNSPEKNPFVIVCESFRRSNRFGNLEVNDGIQKGDKFVKFCTLRWKGIMMARGVGESGNMKEPRVRAGVDLINRLAMTCYSLQMKDEYYSSLALEKHLADEECPGVFKVVPPDDIKNPEEAKAYMNNFFSEDTDCELIFSKYIHDIKWYAKKHDLDVRLPKSTHVAVCKKRTPSYWRDKILASGSMENEKYFLAKPTGIGNELLKGFDISIVIPKMKKKGVFPRGNVPEIQLYGPNTHIVNVTVPWEKKSARGMEGRRFAPSKNNRKKERKIEEKLQQGLDLSEIKEFRYMSRKAKQRVKKMYGINSKPQ</sequence>
<organism evidence="2">
    <name type="scientific">Graphocephala atropunctata</name>
    <dbReference type="NCBI Taxonomy" id="36148"/>
    <lineage>
        <taxon>Eukaryota</taxon>
        <taxon>Metazoa</taxon>
        <taxon>Ecdysozoa</taxon>
        <taxon>Arthropoda</taxon>
        <taxon>Hexapoda</taxon>
        <taxon>Insecta</taxon>
        <taxon>Pterygota</taxon>
        <taxon>Neoptera</taxon>
        <taxon>Paraneoptera</taxon>
        <taxon>Hemiptera</taxon>
        <taxon>Auchenorrhyncha</taxon>
        <taxon>Membracoidea</taxon>
        <taxon>Cicadellidae</taxon>
        <taxon>Cicadellinae</taxon>
        <taxon>Cicadellini</taxon>
        <taxon>Graphocephala</taxon>
    </lineage>
</organism>
<accession>A0A1B6LBW2</accession>
<feature type="region of interest" description="Disordered" evidence="1">
    <location>
        <begin position="573"/>
        <end position="595"/>
    </location>
</feature>
<dbReference type="AlphaFoldDB" id="A0A1B6LBW2"/>
<feature type="region of interest" description="Disordered" evidence="1">
    <location>
        <begin position="1"/>
        <end position="284"/>
    </location>
</feature>
<feature type="compositionally biased region" description="Polar residues" evidence="1">
    <location>
        <begin position="151"/>
        <end position="165"/>
    </location>
</feature>
<feature type="compositionally biased region" description="Low complexity" evidence="1">
    <location>
        <begin position="1"/>
        <end position="13"/>
    </location>
</feature>
<reference evidence="2" key="1">
    <citation type="submission" date="2015-11" db="EMBL/GenBank/DDBJ databases">
        <title>De novo transcriptome assembly of four potential Pierce s Disease insect vectors from Arizona vineyards.</title>
        <authorList>
            <person name="Tassone E.E."/>
        </authorList>
    </citation>
    <scope>NUCLEOTIDE SEQUENCE</scope>
</reference>
<proteinExistence type="predicted"/>
<feature type="compositionally biased region" description="Polar residues" evidence="1">
    <location>
        <begin position="184"/>
        <end position="210"/>
    </location>
</feature>
<protein>
    <submittedName>
        <fullName evidence="2">Uncharacterized protein</fullName>
    </submittedName>
</protein>
<feature type="compositionally biased region" description="Basic and acidic residues" evidence="1">
    <location>
        <begin position="52"/>
        <end position="64"/>
    </location>
</feature>
<feature type="compositionally biased region" description="Acidic residues" evidence="1">
    <location>
        <begin position="253"/>
        <end position="277"/>
    </location>
</feature>
<evidence type="ECO:0000256" key="1">
    <source>
        <dbReference type="SAM" id="MobiDB-lite"/>
    </source>
</evidence>